<evidence type="ECO:0000256" key="1">
    <source>
        <dbReference type="SAM" id="Coils"/>
    </source>
</evidence>
<evidence type="ECO:0000256" key="2">
    <source>
        <dbReference type="SAM" id="MobiDB-lite"/>
    </source>
</evidence>
<dbReference type="Gene3D" id="3.30.70.1820">
    <property type="entry name" value="L1 transposable element, RRM domain"/>
    <property type="match status" value="1"/>
</dbReference>
<dbReference type="PANTHER" id="PTHR11505">
    <property type="entry name" value="L1 TRANSPOSABLE ELEMENT-RELATED"/>
    <property type="match status" value="1"/>
</dbReference>
<organism evidence="3 4">
    <name type="scientific">Pleurodeles waltl</name>
    <name type="common">Iberian ribbed newt</name>
    <dbReference type="NCBI Taxonomy" id="8319"/>
    <lineage>
        <taxon>Eukaryota</taxon>
        <taxon>Metazoa</taxon>
        <taxon>Chordata</taxon>
        <taxon>Craniata</taxon>
        <taxon>Vertebrata</taxon>
        <taxon>Euteleostomi</taxon>
        <taxon>Amphibia</taxon>
        <taxon>Batrachia</taxon>
        <taxon>Caudata</taxon>
        <taxon>Salamandroidea</taxon>
        <taxon>Salamandridae</taxon>
        <taxon>Pleurodelinae</taxon>
        <taxon>Pleurodeles</taxon>
    </lineage>
</organism>
<evidence type="ECO:0008006" key="5">
    <source>
        <dbReference type="Google" id="ProtNLM"/>
    </source>
</evidence>
<dbReference type="InterPro" id="IPR004244">
    <property type="entry name" value="Transposase_22"/>
</dbReference>
<feature type="compositionally biased region" description="Polar residues" evidence="2">
    <location>
        <begin position="96"/>
        <end position="108"/>
    </location>
</feature>
<keyword evidence="1" id="KW-0175">Coiled coil</keyword>
<feature type="compositionally biased region" description="Low complexity" evidence="2">
    <location>
        <begin position="85"/>
        <end position="95"/>
    </location>
</feature>
<dbReference type="EMBL" id="JANPWB010000008">
    <property type="protein sequence ID" value="KAJ1165010.1"/>
    <property type="molecule type" value="Genomic_DNA"/>
</dbReference>
<comment type="caution">
    <text evidence="3">The sequence shown here is derived from an EMBL/GenBank/DDBJ whole genome shotgun (WGS) entry which is preliminary data.</text>
</comment>
<gene>
    <name evidence="3" type="ORF">NDU88_005440</name>
</gene>
<evidence type="ECO:0000313" key="3">
    <source>
        <dbReference type="EMBL" id="KAJ1165010.1"/>
    </source>
</evidence>
<dbReference type="Proteomes" id="UP001066276">
    <property type="component" value="Chromosome 4_2"/>
</dbReference>
<accession>A0AAV7SLL8</accession>
<evidence type="ECO:0000313" key="4">
    <source>
        <dbReference type="Proteomes" id="UP001066276"/>
    </source>
</evidence>
<feature type="region of interest" description="Disordered" evidence="2">
    <location>
        <begin position="44"/>
        <end position="68"/>
    </location>
</feature>
<feature type="coiled-coil region" evidence="1">
    <location>
        <begin position="112"/>
        <end position="160"/>
    </location>
</feature>
<proteinExistence type="predicted"/>
<keyword evidence="4" id="KW-1185">Reference proteome</keyword>
<feature type="region of interest" description="Disordered" evidence="2">
    <location>
        <begin position="85"/>
        <end position="108"/>
    </location>
</feature>
<dbReference type="AlphaFoldDB" id="A0AAV7SLL8"/>
<sequence length="326" mass="36889">MCLPAALFLGNLPLRKTGEAPGRRLWHWGRAALELRQARRGSARIPLRGNPGSACTSKAPGKVSREPGSAATRVFLGSLKMTNKAAGSAGGTTSAQEQGKSPSLPQSSDSILQNLMERIQTLEETVGGMKEELKHHKDEIQGLNEKEQGLQVRIEQLENYSCRNNIKLLKVPEGAEGANLKSYVVSLIKSVCELEESNEEIEKDIQRVHRDPFTRRPNSTRPRKILVNFLTYHLKEKILTSALKQKSLRMENVTFEIRSDLSKITMDRQWELGKRLDEFKKLGVMAQLKFPAFLRIMHNNKMYNIREIDRADELLDVIRKEQADHV</sequence>
<protein>
    <recommendedName>
        <fullName evidence="5">L1 transposable element RRM domain-containing protein</fullName>
    </recommendedName>
</protein>
<reference evidence="3" key="1">
    <citation type="journal article" date="2022" name="bioRxiv">
        <title>Sequencing and chromosome-scale assembly of the giantPleurodeles waltlgenome.</title>
        <authorList>
            <person name="Brown T."/>
            <person name="Elewa A."/>
            <person name="Iarovenko S."/>
            <person name="Subramanian E."/>
            <person name="Araus A.J."/>
            <person name="Petzold A."/>
            <person name="Susuki M."/>
            <person name="Suzuki K.-i.T."/>
            <person name="Hayashi T."/>
            <person name="Toyoda A."/>
            <person name="Oliveira C."/>
            <person name="Osipova E."/>
            <person name="Leigh N.D."/>
            <person name="Simon A."/>
            <person name="Yun M.H."/>
        </authorList>
    </citation>
    <scope>NUCLEOTIDE SEQUENCE</scope>
    <source>
        <strain evidence="3">20211129_DDA</strain>
        <tissue evidence="3">Liver</tissue>
    </source>
</reference>
<name>A0AAV7SLL8_PLEWA</name>